<keyword evidence="6 8" id="KW-0326">Glycosidase</keyword>
<dbReference type="Pfam" id="PF03442">
    <property type="entry name" value="CBM_X2"/>
    <property type="match status" value="1"/>
</dbReference>
<gene>
    <name evidence="11" type="ORF">BITS_1418</name>
</gene>
<sequence length="642" mass="70544">MCGVSIRRQGGHLFVRRTVAGIGVVAMIVGMPSMATEAQAAQKSCESAGLSSSIESSGQQYALISDVRINYGDEAEPEEYSSLAYAKVMGSGWNLGNSFDSVGTDLSEPDQGEVSWGNPQVTKELIRSVKSKGFTSIRIPMTAYRRYTEVVDAATGTTKTVLDEQWLERYREVVDWAVDEGLHVMIDIHHDSWLWAKNWNGDTNAAEYIRFSDLWKQMASYFADEPELVSFETLNEPQFSQGDAQEKLNALNKAAYDIIRATPGNEQRMIVIPTVETAYGDDRLKATRDFIQKDLHNDPYVMATVHYYSEWVYSANLGITGFDEDLYGGSQPYNPRNSMENFFQRVNAVFTTSGIGTVIGEYGLLAYDSASDNALQAGEEQKYYEYMGHMAREHGIAAMFWDNGSGIDRNDADYSWKKPLAGDVIQASTTGRSSYATGLDTVYIENRPDADISIPLALNGNSFIGIDGLTEGGEYTYDSQQSAVVLKADYLASVFDARKGNGLLADLTLRFSAGAPWHEYVMKSGVPTVDADRLAAGTRENGLDIALDFAGNEFKSITTYQNGNKVGPNSGWWKYLQNGSAVVVHDNTADHSLGSVTLTPSFFADATVQDGQITLEITFQSGKILELTVEISNGVARVQTTI</sequence>
<dbReference type="EC" id="3.2.1.4" evidence="11"/>
<dbReference type="EMBL" id="JGZU01000017">
    <property type="protein sequence ID" value="KFJ04900.1"/>
    <property type="molecule type" value="Genomic_DNA"/>
</dbReference>
<evidence type="ECO:0000256" key="3">
    <source>
        <dbReference type="ARBA" id="ARBA00022801"/>
    </source>
</evidence>
<dbReference type="GO" id="GO:0008810">
    <property type="term" value="F:cellulase activity"/>
    <property type="evidence" value="ECO:0007669"/>
    <property type="project" value="UniProtKB-EC"/>
</dbReference>
<dbReference type="InterPro" id="IPR005102">
    <property type="entry name" value="Carbo-bd_X2"/>
</dbReference>
<proteinExistence type="inferred from homology"/>
<dbReference type="eggNOG" id="COG2730">
    <property type="taxonomic scope" value="Bacteria"/>
</dbReference>
<dbReference type="GO" id="GO:0030245">
    <property type="term" value="P:cellulose catabolic process"/>
    <property type="evidence" value="ECO:0007669"/>
    <property type="project" value="UniProtKB-KW"/>
</dbReference>
<keyword evidence="12" id="KW-1185">Reference proteome</keyword>
<dbReference type="AlphaFoldDB" id="A0A087EAU9"/>
<evidence type="ECO:0000256" key="2">
    <source>
        <dbReference type="ARBA" id="ARBA00022729"/>
    </source>
</evidence>
<dbReference type="InterPro" id="IPR050386">
    <property type="entry name" value="Glycosyl_hydrolase_5"/>
</dbReference>
<dbReference type="PANTHER" id="PTHR31297">
    <property type="entry name" value="GLUCAN ENDO-1,6-BETA-GLUCOSIDASE B"/>
    <property type="match status" value="1"/>
</dbReference>
<keyword evidence="7" id="KW-0624">Polysaccharide degradation</keyword>
<dbReference type="GO" id="GO:0008422">
    <property type="term" value="F:beta-glucosidase activity"/>
    <property type="evidence" value="ECO:0007669"/>
    <property type="project" value="TreeGrafter"/>
</dbReference>
<dbReference type="GO" id="GO:0009986">
    <property type="term" value="C:cell surface"/>
    <property type="evidence" value="ECO:0007669"/>
    <property type="project" value="TreeGrafter"/>
</dbReference>
<dbReference type="PANTHER" id="PTHR31297:SF41">
    <property type="entry name" value="ENDOGLUCANASE, PUTATIVE (AFU_ORTHOLOGUE AFUA_5G01830)-RELATED"/>
    <property type="match status" value="1"/>
</dbReference>
<keyword evidence="3 8" id="KW-0378">Hydrolase</keyword>
<feature type="domain" description="Carbohydrate binding X2" evidence="10">
    <location>
        <begin position="446"/>
        <end position="518"/>
    </location>
</feature>
<name>A0A087EAU9_9BIFI</name>
<dbReference type="SUPFAM" id="SSF81296">
    <property type="entry name" value="E set domains"/>
    <property type="match status" value="1"/>
</dbReference>
<dbReference type="GO" id="GO:0005576">
    <property type="term" value="C:extracellular region"/>
    <property type="evidence" value="ECO:0007669"/>
    <property type="project" value="TreeGrafter"/>
</dbReference>
<evidence type="ECO:0000259" key="9">
    <source>
        <dbReference type="Pfam" id="PF00150"/>
    </source>
</evidence>
<evidence type="ECO:0000256" key="1">
    <source>
        <dbReference type="ARBA" id="ARBA00005641"/>
    </source>
</evidence>
<evidence type="ECO:0000313" key="11">
    <source>
        <dbReference type="EMBL" id="KFJ04900.1"/>
    </source>
</evidence>
<dbReference type="SUPFAM" id="SSF51445">
    <property type="entry name" value="(Trans)glycosidases"/>
    <property type="match status" value="1"/>
</dbReference>
<dbReference type="InterPro" id="IPR014756">
    <property type="entry name" value="Ig_E-set"/>
</dbReference>
<dbReference type="InterPro" id="IPR013783">
    <property type="entry name" value="Ig-like_fold"/>
</dbReference>
<dbReference type="Gene3D" id="2.60.40.10">
    <property type="entry name" value="Immunoglobulins"/>
    <property type="match status" value="1"/>
</dbReference>
<dbReference type="STRING" id="356829.BITS_1418"/>
<evidence type="ECO:0000256" key="6">
    <source>
        <dbReference type="ARBA" id="ARBA00023295"/>
    </source>
</evidence>
<organism evidence="11 12">
    <name type="scientific">Bifidobacterium tsurumiense</name>
    <dbReference type="NCBI Taxonomy" id="356829"/>
    <lineage>
        <taxon>Bacteria</taxon>
        <taxon>Bacillati</taxon>
        <taxon>Actinomycetota</taxon>
        <taxon>Actinomycetes</taxon>
        <taxon>Bifidobacteriales</taxon>
        <taxon>Bifidobacteriaceae</taxon>
        <taxon>Bifidobacterium</taxon>
    </lineage>
</organism>
<dbReference type="Proteomes" id="UP000029080">
    <property type="component" value="Unassembled WGS sequence"/>
</dbReference>
<dbReference type="InterPro" id="IPR017853">
    <property type="entry name" value="GH"/>
</dbReference>
<evidence type="ECO:0000256" key="4">
    <source>
        <dbReference type="ARBA" id="ARBA00023001"/>
    </source>
</evidence>
<dbReference type="InterPro" id="IPR001547">
    <property type="entry name" value="Glyco_hydro_5"/>
</dbReference>
<comment type="similarity">
    <text evidence="1 8">Belongs to the glycosyl hydrolase 5 (cellulase A) family.</text>
</comment>
<dbReference type="Gene3D" id="3.20.20.80">
    <property type="entry name" value="Glycosidases"/>
    <property type="match status" value="1"/>
</dbReference>
<dbReference type="Pfam" id="PF00150">
    <property type="entry name" value="Cellulase"/>
    <property type="match status" value="1"/>
</dbReference>
<keyword evidence="2" id="KW-0732">Signal</keyword>
<protein>
    <submittedName>
        <fullName evidence="11">Cellulase</fullName>
        <ecNumber evidence="11">3.2.1.4</ecNumber>
    </submittedName>
</protein>
<keyword evidence="5" id="KW-0119">Carbohydrate metabolism</keyword>
<keyword evidence="4" id="KW-0136">Cellulose degradation</keyword>
<evidence type="ECO:0000256" key="8">
    <source>
        <dbReference type="RuleBase" id="RU361153"/>
    </source>
</evidence>
<accession>A0A087EAU9</accession>
<comment type="caution">
    <text evidence="11">The sequence shown here is derived from an EMBL/GenBank/DDBJ whole genome shotgun (WGS) entry which is preliminary data.</text>
</comment>
<feature type="domain" description="Glycoside hydrolase family 5" evidence="9">
    <location>
        <begin position="112"/>
        <end position="405"/>
    </location>
</feature>
<evidence type="ECO:0000313" key="12">
    <source>
        <dbReference type="Proteomes" id="UP000029080"/>
    </source>
</evidence>
<evidence type="ECO:0000259" key="10">
    <source>
        <dbReference type="Pfam" id="PF03442"/>
    </source>
</evidence>
<reference evidence="11 12" key="1">
    <citation type="submission" date="2014-03" db="EMBL/GenBank/DDBJ databases">
        <title>Genomics of Bifidobacteria.</title>
        <authorList>
            <person name="Ventura M."/>
            <person name="Milani C."/>
            <person name="Lugli G.A."/>
        </authorList>
    </citation>
    <scope>NUCLEOTIDE SEQUENCE [LARGE SCALE GENOMIC DNA]</scope>
    <source>
        <strain evidence="11 12">JCM 13495</strain>
    </source>
</reference>
<evidence type="ECO:0000256" key="5">
    <source>
        <dbReference type="ARBA" id="ARBA00023277"/>
    </source>
</evidence>
<evidence type="ECO:0000256" key="7">
    <source>
        <dbReference type="ARBA" id="ARBA00023326"/>
    </source>
</evidence>